<proteinExistence type="predicted"/>
<dbReference type="AlphaFoldDB" id="A0A286U040"/>
<keyword evidence="1" id="KW-0240">DNA-directed RNA polymerase</keyword>
<dbReference type="Proteomes" id="UP000218542">
    <property type="component" value="Unassembled WGS sequence"/>
</dbReference>
<gene>
    <name evidence="1" type="ORF">SCALIN_C23_0003</name>
</gene>
<reference evidence="2" key="1">
    <citation type="journal article" date="2017" name="Environ. Microbiol. Rep.">
        <title>Genetic Diversity of Marine Anaerobic Ammonium-Oxidizing Bacteria as Revealed by Genomic and Proteomic Analyses of 'Candidatus Scalindua japonica'.</title>
        <authorList>
            <person name="Oshiki M."/>
            <person name="Mizuto K."/>
            <person name="Kimura Z."/>
            <person name="Kindaichi T."/>
            <person name="Satoh H."/>
            <person name="Okabe S."/>
        </authorList>
    </citation>
    <scope>NUCLEOTIDE SEQUENCE [LARGE SCALE GENOMIC DNA]</scope>
    <source>
        <strain evidence="2">husup-a2</strain>
    </source>
</reference>
<keyword evidence="2" id="KW-1185">Reference proteome</keyword>
<dbReference type="GO" id="GO:0000428">
    <property type="term" value="C:DNA-directed RNA polymerase complex"/>
    <property type="evidence" value="ECO:0007669"/>
    <property type="project" value="UniProtKB-KW"/>
</dbReference>
<organism evidence="1 2">
    <name type="scientific">Candidatus Scalindua japonica</name>
    <dbReference type="NCBI Taxonomy" id="1284222"/>
    <lineage>
        <taxon>Bacteria</taxon>
        <taxon>Pseudomonadati</taxon>
        <taxon>Planctomycetota</taxon>
        <taxon>Candidatus Brocadiia</taxon>
        <taxon>Candidatus Brocadiales</taxon>
        <taxon>Candidatus Scalinduaceae</taxon>
        <taxon>Candidatus Scalindua</taxon>
    </lineage>
</organism>
<evidence type="ECO:0000313" key="2">
    <source>
        <dbReference type="Proteomes" id="UP000218542"/>
    </source>
</evidence>
<name>A0A286U040_9BACT</name>
<sequence length="175" mass="19024">MATKYNTSTGQLLLTNTDNLINGVDFTGWTWASMSETASMLQTLLGIPVNVPADFGQGNSTWAPAYFDQFDQTSGPNAFSRDAYGITRTIGSGGAAQYTFIRDKFGTFGFDSIDRIRTDQEWAVGSTHPVIGMNLYRQTASVPEPSLKLFLGFSLVGMIGVGTVRKIKQKTVNNS</sequence>
<comment type="caution">
    <text evidence="1">The sequence shown here is derived from an EMBL/GenBank/DDBJ whole genome shotgun (WGS) entry which is preliminary data.</text>
</comment>
<accession>A0A286U040</accession>
<dbReference type="EMBL" id="BAOS01000023">
    <property type="protein sequence ID" value="GAX61497.1"/>
    <property type="molecule type" value="Genomic_DNA"/>
</dbReference>
<keyword evidence="1" id="KW-0804">Transcription</keyword>
<protein>
    <submittedName>
        <fullName evidence="1">DNA-directed RNA polymerase, sigma subunit (Sigma70/sigma32)</fullName>
    </submittedName>
</protein>
<evidence type="ECO:0000313" key="1">
    <source>
        <dbReference type="EMBL" id="GAX61497.1"/>
    </source>
</evidence>